<dbReference type="PANTHER" id="PTHR10300:SF14">
    <property type="entry name" value="PROTEIN SARAH"/>
    <property type="match status" value="1"/>
</dbReference>
<dbReference type="GO" id="GO:0003676">
    <property type="term" value="F:nucleic acid binding"/>
    <property type="evidence" value="ECO:0007669"/>
    <property type="project" value="InterPro"/>
</dbReference>
<dbReference type="EMBL" id="LT553165">
    <property type="protein sequence ID" value="SAM00234.1"/>
    <property type="molecule type" value="Genomic_DNA"/>
</dbReference>
<feature type="compositionally biased region" description="Low complexity" evidence="2">
    <location>
        <begin position="225"/>
        <end position="238"/>
    </location>
</feature>
<accession>A0A163JLM1</accession>
<sequence length="290" mass="32058">MATSIATNTLIIPNIPHSFFLSDDALETIRSQWATFGQLHQLIPMKGFGRLMVIYLDTQCAITAKKYMDQATLYWIEEEDCDASNNKKTAHIVGLRTLDGNADSTELINNLSTLTDSVYEMEVRVYFGQHNPINPDPASLSLQVPDLGRNLLISPPGDPCNQWQQRAESPPNKAILASDLLRALTTVDGDDDDDIDSMEDFKLDDGPAPTIETDDMDDGINLQQSSSSSLSSPYMSDSSSLETPILQLSFDHASLPTIMIQDMDGSLLSQHQQKTNRQRPSATARPPIRT</sequence>
<dbReference type="Gene3D" id="3.30.70.330">
    <property type="match status" value="1"/>
</dbReference>
<evidence type="ECO:0000313" key="4">
    <source>
        <dbReference type="Proteomes" id="UP000078561"/>
    </source>
</evidence>
<gene>
    <name evidence="3" type="primary">ABSGL_05911.1 scaffold 7570</name>
</gene>
<dbReference type="PANTHER" id="PTHR10300">
    <property type="entry name" value="CALCIPRESSIN"/>
    <property type="match status" value="1"/>
</dbReference>
<dbReference type="STRING" id="4829.A0A163JLM1"/>
<dbReference type="GO" id="GO:0005737">
    <property type="term" value="C:cytoplasm"/>
    <property type="evidence" value="ECO:0007669"/>
    <property type="project" value="TreeGrafter"/>
</dbReference>
<keyword evidence="4" id="KW-1185">Reference proteome</keyword>
<organism evidence="3">
    <name type="scientific">Absidia glauca</name>
    <name type="common">Pin mould</name>
    <dbReference type="NCBI Taxonomy" id="4829"/>
    <lineage>
        <taxon>Eukaryota</taxon>
        <taxon>Fungi</taxon>
        <taxon>Fungi incertae sedis</taxon>
        <taxon>Mucoromycota</taxon>
        <taxon>Mucoromycotina</taxon>
        <taxon>Mucoromycetes</taxon>
        <taxon>Mucorales</taxon>
        <taxon>Cunninghamellaceae</taxon>
        <taxon>Absidia</taxon>
    </lineage>
</organism>
<dbReference type="InterPro" id="IPR006931">
    <property type="entry name" value="Calcipressin"/>
</dbReference>
<dbReference type="InterPro" id="IPR012677">
    <property type="entry name" value="Nucleotide-bd_a/b_plait_sf"/>
</dbReference>
<dbReference type="Proteomes" id="UP000078561">
    <property type="component" value="Unassembled WGS sequence"/>
</dbReference>
<protein>
    <recommendedName>
        <fullName evidence="5">Calcipressin</fullName>
    </recommendedName>
</protein>
<dbReference type="InParanoid" id="A0A163JLM1"/>
<feature type="region of interest" description="Disordered" evidence="2">
    <location>
        <begin position="264"/>
        <end position="290"/>
    </location>
</feature>
<comment type="similarity">
    <text evidence="1">Belongs to the RCAN family.</text>
</comment>
<feature type="compositionally biased region" description="Polar residues" evidence="2">
    <location>
        <begin position="267"/>
        <end position="281"/>
    </location>
</feature>
<dbReference type="SUPFAM" id="SSF54928">
    <property type="entry name" value="RNA-binding domain, RBD"/>
    <property type="match status" value="1"/>
</dbReference>
<evidence type="ECO:0008006" key="5">
    <source>
        <dbReference type="Google" id="ProtNLM"/>
    </source>
</evidence>
<name>A0A163JLM1_ABSGL</name>
<feature type="region of interest" description="Disordered" evidence="2">
    <location>
        <begin position="188"/>
        <end position="238"/>
    </location>
</feature>
<dbReference type="InterPro" id="IPR035979">
    <property type="entry name" value="RBD_domain_sf"/>
</dbReference>
<evidence type="ECO:0000313" key="3">
    <source>
        <dbReference type="EMBL" id="SAM00234.1"/>
    </source>
</evidence>
<evidence type="ECO:0000256" key="2">
    <source>
        <dbReference type="SAM" id="MobiDB-lite"/>
    </source>
</evidence>
<dbReference type="GO" id="GO:0019722">
    <property type="term" value="P:calcium-mediated signaling"/>
    <property type="evidence" value="ECO:0007669"/>
    <property type="project" value="InterPro"/>
</dbReference>
<proteinExistence type="inferred from homology"/>
<dbReference type="OMA" id="PANFFGC"/>
<dbReference type="AlphaFoldDB" id="A0A163JLM1"/>
<evidence type="ECO:0000256" key="1">
    <source>
        <dbReference type="ARBA" id="ARBA00008209"/>
    </source>
</evidence>
<feature type="compositionally biased region" description="Acidic residues" evidence="2">
    <location>
        <begin position="188"/>
        <end position="198"/>
    </location>
</feature>
<dbReference type="Pfam" id="PF04847">
    <property type="entry name" value="Calcipressin"/>
    <property type="match status" value="1"/>
</dbReference>
<reference evidence="3" key="1">
    <citation type="submission" date="2016-04" db="EMBL/GenBank/DDBJ databases">
        <authorList>
            <person name="Evans L.H."/>
            <person name="Alamgir A."/>
            <person name="Owens N."/>
            <person name="Weber N.D."/>
            <person name="Virtaneva K."/>
            <person name="Barbian K."/>
            <person name="Babar A."/>
            <person name="Rosenke K."/>
        </authorList>
    </citation>
    <scope>NUCLEOTIDE SEQUENCE [LARGE SCALE GENOMIC DNA]</scope>
    <source>
        <strain evidence="3">CBS 101.48</strain>
    </source>
</reference>
<dbReference type="OrthoDB" id="17212at2759"/>
<dbReference type="GO" id="GO:0005634">
    <property type="term" value="C:nucleus"/>
    <property type="evidence" value="ECO:0007669"/>
    <property type="project" value="TreeGrafter"/>
</dbReference>
<dbReference type="GO" id="GO:0008597">
    <property type="term" value="F:calcium-dependent protein serine/threonine phosphatase regulator activity"/>
    <property type="evidence" value="ECO:0007669"/>
    <property type="project" value="TreeGrafter"/>
</dbReference>